<protein>
    <submittedName>
        <fullName evidence="2">Uncharacterized protein</fullName>
    </submittedName>
</protein>
<keyword evidence="1" id="KW-0472">Membrane</keyword>
<feature type="transmembrane region" description="Helical" evidence="1">
    <location>
        <begin position="28"/>
        <end position="48"/>
    </location>
</feature>
<reference evidence="2" key="2">
    <citation type="submission" date="2021-04" db="EMBL/GenBank/DDBJ databases">
        <authorList>
            <person name="Podell S."/>
        </authorList>
    </citation>
    <scope>NUCLEOTIDE SEQUENCE</scope>
    <source>
        <strain evidence="2">Hildebrandi</strain>
    </source>
</reference>
<dbReference type="Proteomes" id="UP000693970">
    <property type="component" value="Unassembled WGS sequence"/>
</dbReference>
<dbReference type="AlphaFoldDB" id="A0A9K3PIR8"/>
<name>A0A9K3PIR8_9STRA</name>
<organism evidence="2 3">
    <name type="scientific">Nitzschia inconspicua</name>
    <dbReference type="NCBI Taxonomy" id="303405"/>
    <lineage>
        <taxon>Eukaryota</taxon>
        <taxon>Sar</taxon>
        <taxon>Stramenopiles</taxon>
        <taxon>Ochrophyta</taxon>
        <taxon>Bacillariophyta</taxon>
        <taxon>Bacillariophyceae</taxon>
        <taxon>Bacillariophycidae</taxon>
        <taxon>Bacillariales</taxon>
        <taxon>Bacillariaceae</taxon>
        <taxon>Nitzschia</taxon>
    </lineage>
</organism>
<gene>
    <name evidence="2" type="ORF">IV203_011327</name>
</gene>
<evidence type="ECO:0000256" key="1">
    <source>
        <dbReference type="SAM" id="Phobius"/>
    </source>
</evidence>
<keyword evidence="1" id="KW-0812">Transmembrane</keyword>
<keyword evidence="1" id="KW-1133">Transmembrane helix</keyword>
<keyword evidence="3" id="KW-1185">Reference proteome</keyword>
<proteinExistence type="predicted"/>
<dbReference type="EMBL" id="JAGRRH010000019">
    <property type="protein sequence ID" value="KAG7348730.1"/>
    <property type="molecule type" value="Genomic_DNA"/>
</dbReference>
<accession>A0A9K3PIR8</accession>
<evidence type="ECO:0000313" key="2">
    <source>
        <dbReference type="EMBL" id="KAG7348730.1"/>
    </source>
</evidence>
<sequence>MTSASLTLPTCPADLSIDIQKSKFILHYYRHLLTAIAIAISPAIAIAMRPPLPPPLLVHIHRLYIANPVYRHSTIIGFLCKPTDDMLMESFQDRHDLFSLTQTIYKGFMVRFDPQTFPVVPGGVTKNKASMKKLL</sequence>
<evidence type="ECO:0000313" key="3">
    <source>
        <dbReference type="Proteomes" id="UP000693970"/>
    </source>
</evidence>
<comment type="caution">
    <text evidence="2">The sequence shown here is derived from an EMBL/GenBank/DDBJ whole genome shotgun (WGS) entry which is preliminary data.</text>
</comment>
<reference evidence="2" key="1">
    <citation type="journal article" date="2021" name="Sci. Rep.">
        <title>Diploid genomic architecture of Nitzschia inconspicua, an elite biomass production diatom.</title>
        <authorList>
            <person name="Oliver A."/>
            <person name="Podell S."/>
            <person name="Pinowska A."/>
            <person name="Traller J.C."/>
            <person name="Smith S.R."/>
            <person name="McClure R."/>
            <person name="Beliaev A."/>
            <person name="Bohutskyi P."/>
            <person name="Hill E.A."/>
            <person name="Rabines A."/>
            <person name="Zheng H."/>
            <person name="Allen L.Z."/>
            <person name="Kuo A."/>
            <person name="Grigoriev I.V."/>
            <person name="Allen A.E."/>
            <person name="Hazlebeck D."/>
            <person name="Allen E.E."/>
        </authorList>
    </citation>
    <scope>NUCLEOTIDE SEQUENCE</scope>
    <source>
        <strain evidence="2">Hildebrandi</strain>
    </source>
</reference>